<evidence type="ECO:0000256" key="1">
    <source>
        <dbReference type="ARBA" id="ARBA00001206"/>
    </source>
</evidence>
<dbReference type="InterPro" id="IPR004619">
    <property type="entry name" value="Type_III_PanK"/>
</dbReference>
<evidence type="ECO:0000313" key="18">
    <source>
        <dbReference type="Proteomes" id="UP000679725"/>
    </source>
</evidence>
<comment type="pathway">
    <text evidence="4 16">Cofactor biosynthesis; coenzyme A biosynthesis; CoA from (R)-pantothenate: step 1/5.</text>
</comment>
<organism evidence="17 18">
    <name type="scientific">Dyadobacter linearis</name>
    <dbReference type="NCBI Taxonomy" id="2823330"/>
    <lineage>
        <taxon>Bacteria</taxon>
        <taxon>Pseudomonadati</taxon>
        <taxon>Bacteroidota</taxon>
        <taxon>Cytophagia</taxon>
        <taxon>Cytophagales</taxon>
        <taxon>Spirosomataceae</taxon>
        <taxon>Dyadobacter</taxon>
    </lineage>
</organism>
<evidence type="ECO:0000256" key="10">
    <source>
        <dbReference type="ARBA" id="ARBA00022777"/>
    </source>
</evidence>
<dbReference type="CDD" id="cd24015">
    <property type="entry name" value="ASKHA_NBD_PanK-III"/>
    <property type="match status" value="1"/>
</dbReference>
<evidence type="ECO:0000256" key="3">
    <source>
        <dbReference type="ARBA" id="ARBA00004496"/>
    </source>
</evidence>
<dbReference type="EC" id="2.7.1.33" evidence="6 16"/>
<feature type="binding site" evidence="16">
    <location>
        <position position="113"/>
    </location>
    <ligand>
        <name>K(+)</name>
        <dbReference type="ChEBI" id="CHEBI:29103"/>
    </ligand>
</feature>
<keyword evidence="9 16" id="KW-0547">Nucleotide-binding</keyword>
<evidence type="ECO:0000256" key="4">
    <source>
        <dbReference type="ARBA" id="ARBA00005225"/>
    </source>
</evidence>
<dbReference type="InterPro" id="IPR043129">
    <property type="entry name" value="ATPase_NBD"/>
</dbReference>
<dbReference type="NCBIfam" id="TIGR00671">
    <property type="entry name" value="baf"/>
    <property type="match status" value="1"/>
</dbReference>
<evidence type="ECO:0000256" key="12">
    <source>
        <dbReference type="ARBA" id="ARBA00022958"/>
    </source>
</evidence>
<comment type="subcellular location">
    <subcellularLocation>
        <location evidence="3 16">Cytoplasm</location>
    </subcellularLocation>
</comment>
<keyword evidence="10 16" id="KW-0418">Kinase</keyword>
<evidence type="ECO:0000256" key="8">
    <source>
        <dbReference type="ARBA" id="ARBA00022679"/>
    </source>
</evidence>
<feature type="binding site" evidence="16">
    <location>
        <begin position="90"/>
        <end position="93"/>
    </location>
    <ligand>
        <name>substrate</name>
    </ligand>
</feature>
<feature type="binding site" evidence="16">
    <location>
        <position position="116"/>
    </location>
    <ligand>
        <name>ATP</name>
        <dbReference type="ChEBI" id="CHEBI:30616"/>
    </ligand>
</feature>
<feature type="binding site" evidence="16">
    <location>
        <position position="168"/>
    </location>
    <ligand>
        <name>substrate</name>
    </ligand>
</feature>
<comment type="cofactor">
    <cofactor evidence="16">
        <name>NH4(+)</name>
        <dbReference type="ChEBI" id="CHEBI:28938"/>
    </cofactor>
    <cofactor evidence="16">
        <name>K(+)</name>
        <dbReference type="ChEBI" id="CHEBI:29103"/>
    </cofactor>
    <text evidence="16">A monovalent cation. Ammonium or potassium.</text>
</comment>
<keyword evidence="7 16" id="KW-0963">Cytoplasm</keyword>
<evidence type="ECO:0000256" key="15">
    <source>
        <dbReference type="ARBA" id="ARBA00040883"/>
    </source>
</evidence>
<dbReference type="PANTHER" id="PTHR34265">
    <property type="entry name" value="TYPE III PANTOTHENATE KINASE"/>
    <property type="match status" value="1"/>
</dbReference>
<keyword evidence="8 16" id="KW-0808">Transferase</keyword>
<evidence type="ECO:0000256" key="14">
    <source>
        <dbReference type="ARBA" id="ARBA00038036"/>
    </source>
</evidence>
<dbReference type="GO" id="GO:0004594">
    <property type="term" value="F:pantothenate kinase activity"/>
    <property type="evidence" value="ECO:0007669"/>
    <property type="project" value="UniProtKB-EC"/>
</dbReference>
<evidence type="ECO:0000256" key="7">
    <source>
        <dbReference type="ARBA" id="ARBA00022490"/>
    </source>
</evidence>
<dbReference type="HAMAP" id="MF_01274">
    <property type="entry name" value="Pantothen_kinase_3"/>
    <property type="match status" value="1"/>
</dbReference>
<comment type="function">
    <text evidence="16">Catalyzes the phosphorylation of pantothenate (Pan), the first step in CoA biosynthesis.</text>
</comment>
<evidence type="ECO:0000256" key="2">
    <source>
        <dbReference type="ARBA" id="ARBA00001958"/>
    </source>
</evidence>
<sequence>MNIVIDSGNTYSKAGWFENEKLLRYTTGLSFDELIRTIREEQPEHILFSSVSYTEAEFIEALQMPVRVHSLSPQTPLPISKCYDTPETLGADRIAACAGANFLFPDEDILVIDMGTCITYDLIDSSAAFQGGLISPGVRMRFKAMHSFTKRLPMIDPETVSELVGKSTRTAMLSGVMNGTLAEIEGIIQMYRHKFPELRVVICGGDITFFESSLKPPIFAVPELVLIGLNRILTYNVSLQ</sequence>
<evidence type="ECO:0000256" key="13">
    <source>
        <dbReference type="ARBA" id="ARBA00022993"/>
    </source>
</evidence>
<dbReference type="RefSeq" id="WP_215235662.1">
    <property type="nucleotide sequence ID" value="NZ_CAJRAU010000007.1"/>
</dbReference>
<evidence type="ECO:0000256" key="16">
    <source>
        <dbReference type="HAMAP-Rule" id="MF_01274"/>
    </source>
</evidence>
<feature type="binding site" evidence="16">
    <location>
        <position position="83"/>
    </location>
    <ligand>
        <name>substrate</name>
    </ligand>
</feature>
<feature type="binding site" evidence="16">
    <location>
        <begin position="6"/>
        <end position="13"/>
    </location>
    <ligand>
        <name>ATP</name>
        <dbReference type="ChEBI" id="CHEBI:30616"/>
    </ligand>
</feature>
<reference evidence="17 18" key="1">
    <citation type="submission" date="2021-04" db="EMBL/GenBank/DDBJ databases">
        <authorList>
            <person name="Rodrigo-Torres L."/>
            <person name="Arahal R. D."/>
            <person name="Lucena T."/>
        </authorList>
    </citation>
    <scope>NUCLEOTIDE SEQUENCE [LARGE SCALE GENOMIC DNA]</scope>
    <source>
        <strain evidence="17 18">CECT 9623</strain>
    </source>
</reference>
<comment type="catalytic activity">
    <reaction evidence="1 16">
        <text>(R)-pantothenate + ATP = (R)-4'-phosphopantothenate + ADP + H(+)</text>
        <dbReference type="Rhea" id="RHEA:16373"/>
        <dbReference type="ChEBI" id="CHEBI:10986"/>
        <dbReference type="ChEBI" id="CHEBI:15378"/>
        <dbReference type="ChEBI" id="CHEBI:29032"/>
        <dbReference type="ChEBI" id="CHEBI:30616"/>
        <dbReference type="ChEBI" id="CHEBI:456216"/>
        <dbReference type="EC" id="2.7.1.33"/>
    </reaction>
</comment>
<evidence type="ECO:0000313" key="17">
    <source>
        <dbReference type="EMBL" id="CAG5072839.1"/>
    </source>
</evidence>
<protein>
    <recommendedName>
        <fullName evidence="15 16">Type III pantothenate kinase</fullName>
        <ecNumber evidence="6 16">2.7.1.33</ecNumber>
    </recommendedName>
    <alternativeName>
        <fullName evidence="16">PanK-III</fullName>
    </alternativeName>
    <alternativeName>
        <fullName evidence="16">Pantothenic acid kinase</fullName>
    </alternativeName>
</protein>
<keyword evidence="11 16" id="KW-0067">ATP-binding</keyword>
<dbReference type="NCBIfam" id="NF009850">
    <property type="entry name" value="PRK13320.1-2"/>
    <property type="match status" value="1"/>
</dbReference>
<dbReference type="PANTHER" id="PTHR34265:SF1">
    <property type="entry name" value="TYPE III PANTOTHENATE KINASE"/>
    <property type="match status" value="1"/>
</dbReference>
<comment type="cofactor">
    <cofactor evidence="2">
        <name>K(+)</name>
        <dbReference type="ChEBI" id="CHEBI:29103"/>
    </cofactor>
</comment>
<dbReference type="Proteomes" id="UP000679725">
    <property type="component" value="Unassembled WGS sequence"/>
</dbReference>
<dbReference type="SUPFAM" id="SSF53067">
    <property type="entry name" value="Actin-like ATPase domain"/>
    <property type="match status" value="2"/>
</dbReference>
<comment type="caution">
    <text evidence="17">The sequence shown here is derived from an EMBL/GenBank/DDBJ whole genome shotgun (WGS) entry which is preliminary data.</text>
</comment>
<feature type="active site" description="Proton acceptor" evidence="16">
    <location>
        <position position="92"/>
    </location>
</feature>
<evidence type="ECO:0000256" key="5">
    <source>
        <dbReference type="ARBA" id="ARBA00011738"/>
    </source>
</evidence>
<accession>A0ABM8UWF6</accession>
<name>A0ABM8UWF6_9BACT</name>
<proteinExistence type="inferred from homology"/>
<comment type="similarity">
    <text evidence="14 16">Belongs to the type III pantothenate kinase family.</text>
</comment>
<gene>
    <name evidence="17" type="primary">coaX_2</name>
    <name evidence="16" type="synonym">coaX</name>
    <name evidence="17" type="ORF">DYBT9623_04380</name>
</gene>
<dbReference type="EMBL" id="CAJRAU010000007">
    <property type="protein sequence ID" value="CAG5072839.1"/>
    <property type="molecule type" value="Genomic_DNA"/>
</dbReference>
<keyword evidence="16" id="KW-0479">Metal-binding</keyword>
<dbReference type="Pfam" id="PF03309">
    <property type="entry name" value="Pan_kinase"/>
    <property type="match status" value="1"/>
</dbReference>
<evidence type="ECO:0000256" key="6">
    <source>
        <dbReference type="ARBA" id="ARBA00012102"/>
    </source>
</evidence>
<keyword evidence="12 16" id="KW-0630">Potassium</keyword>
<keyword evidence="13 16" id="KW-0173">Coenzyme A biosynthesis</keyword>
<comment type="subunit">
    <text evidence="5 16">Homodimer.</text>
</comment>
<dbReference type="Gene3D" id="3.30.420.40">
    <property type="match status" value="1"/>
</dbReference>
<evidence type="ECO:0000256" key="11">
    <source>
        <dbReference type="ARBA" id="ARBA00022840"/>
    </source>
</evidence>
<evidence type="ECO:0000256" key="9">
    <source>
        <dbReference type="ARBA" id="ARBA00022741"/>
    </source>
</evidence>
<keyword evidence="18" id="KW-1185">Reference proteome</keyword>